<feature type="repeat" description="WD" evidence="3">
    <location>
        <begin position="1070"/>
        <end position="1104"/>
    </location>
</feature>
<protein>
    <submittedName>
        <fullName evidence="5">WD40 repeat-like protein</fullName>
    </submittedName>
</protein>
<reference evidence="5 6" key="1">
    <citation type="submission" date="2018-02" db="EMBL/GenBank/DDBJ databases">
        <title>The genomes of Aspergillus section Nigri reveals drivers in fungal speciation.</title>
        <authorList>
            <consortium name="DOE Joint Genome Institute"/>
            <person name="Vesth T.C."/>
            <person name="Nybo J."/>
            <person name="Theobald S."/>
            <person name="Brandl J."/>
            <person name="Frisvad J.C."/>
            <person name="Nielsen K.F."/>
            <person name="Lyhne E.K."/>
            <person name="Kogle M.E."/>
            <person name="Kuo A."/>
            <person name="Riley R."/>
            <person name="Clum A."/>
            <person name="Nolan M."/>
            <person name="Lipzen A."/>
            <person name="Salamov A."/>
            <person name="Henrissat B."/>
            <person name="Wiebenga A."/>
            <person name="De vries R.P."/>
            <person name="Grigoriev I.V."/>
            <person name="Mortensen U.H."/>
            <person name="Andersen M.R."/>
            <person name="Baker S.E."/>
        </authorList>
    </citation>
    <scope>NUCLEOTIDE SEQUENCE [LARGE SCALE GENOMIC DNA]</scope>
    <source>
        <strain evidence="5 6">CBS 101889</strain>
    </source>
</reference>
<dbReference type="VEuPathDB" id="FungiDB:BO97DRAFT_380832"/>
<proteinExistence type="predicted"/>
<feature type="domain" description="NACHT" evidence="4">
    <location>
        <begin position="79"/>
        <end position="217"/>
    </location>
</feature>
<feature type="repeat" description="WD" evidence="3">
    <location>
        <begin position="852"/>
        <end position="892"/>
    </location>
</feature>
<keyword evidence="6" id="KW-1185">Reference proteome</keyword>
<evidence type="ECO:0000259" key="4">
    <source>
        <dbReference type="PROSITE" id="PS50837"/>
    </source>
</evidence>
<dbReference type="EMBL" id="KZ824267">
    <property type="protein sequence ID" value="RAL17437.1"/>
    <property type="molecule type" value="Genomic_DNA"/>
</dbReference>
<dbReference type="InterPro" id="IPR015943">
    <property type="entry name" value="WD40/YVTN_repeat-like_dom_sf"/>
</dbReference>
<name>A0A395IB61_ASPHC</name>
<dbReference type="GeneID" id="37197512"/>
<dbReference type="InterPro" id="IPR001680">
    <property type="entry name" value="WD40_rpt"/>
</dbReference>
<feature type="repeat" description="WD" evidence="3">
    <location>
        <begin position="601"/>
        <end position="642"/>
    </location>
</feature>
<feature type="repeat" description="WD" evidence="3">
    <location>
        <begin position="684"/>
        <end position="725"/>
    </location>
</feature>
<accession>A0A395IB61</accession>
<dbReference type="InterPro" id="IPR027417">
    <property type="entry name" value="P-loop_NTPase"/>
</dbReference>
<dbReference type="PROSITE" id="PS50082">
    <property type="entry name" value="WD_REPEATS_2"/>
    <property type="match status" value="7"/>
</dbReference>
<dbReference type="InterPro" id="IPR007111">
    <property type="entry name" value="NACHT_NTPase"/>
</dbReference>
<dbReference type="PANTHER" id="PTHR19848">
    <property type="entry name" value="WD40 REPEAT PROTEIN"/>
    <property type="match status" value="1"/>
</dbReference>
<evidence type="ECO:0000256" key="1">
    <source>
        <dbReference type="ARBA" id="ARBA00022574"/>
    </source>
</evidence>
<dbReference type="InterPro" id="IPR011047">
    <property type="entry name" value="Quinoprotein_ADH-like_sf"/>
</dbReference>
<evidence type="ECO:0000313" key="5">
    <source>
        <dbReference type="EMBL" id="RAL17437.1"/>
    </source>
</evidence>
<dbReference type="Gene3D" id="3.40.50.300">
    <property type="entry name" value="P-loop containing nucleotide triphosphate hydrolases"/>
    <property type="match status" value="1"/>
</dbReference>
<organism evidence="5 6">
    <name type="scientific">Aspergillus homomorphus (strain CBS 101889)</name>
    <dbReference type="NCBI Taxonomy" id="1450537"/>
    <lineage>
        <taxon>Eukaryota</taxon>
        <taxon>Fungi</taxon>
        <taxon>Dikarya</taxon>
        <taxon>Ascomycota</taxon>
        <taxon>Pezizomycotina</taxon>
        <taxon>Eurotiomycetes</taxon>
        <taxon>Eurotiomycetidae</taxon>
        <taxon>Eurotiales</taxon>
        <taxon>Aspergillaceae</taxon>
        <taxon>Aspergillus</taxon>
        <taxon>Aspergillus subgen. Circumdati</taxon>
    </lineage>
</organism>
<dbReference type="CDD" id="cd00200">
    <property type="entry name" value="WD40"/>
    <property type="match status" value="2"/>
</dbReference>
<evidence type="ECO:0000256" key="3">
    <source>
        <dbReference type="PROSITE-ProRule" id="PRU00221"/>
    </source>
</evidence>
<dbReference type="InterPro" id="IPR036322">
    <property type="entry name" value="WD40_repeat_dom_sf"/>
</dbReference>
<dbReference type="PRINTS" id="PR00320">
    <property type="entry name" value="GPROTEINBRPT"/>
</dbReference>
<dbReference type="PANTHER" id="PTHR19848:SF8">
    <property type="entry name" value="F-BOX AND WD REPEAT DOMAIN CONTAINING 7"/>
    <property type="match status" value="1"/>
</dbReference>
<evidence type="ECO:0000313" key="6">
    <source>
        <dbReference type="Proteomes" id="UP000248961"/>
    </source>
</evidence>
<feature type="repeat" description="WD" evidence="3">
    <location>
        <begin position="893"/>
        <end position="933"/>
    </location>
</feature>
<dbReference type="STRING" id="1450537.A0A395IB61"/>
<dbReference type="Pfam" id="PF00400">
    <property type="entry name" value="WD40"/>
    <property type="match status" value="9"/>
</dbReference>
<dbReference type="Pfam" id="PF24883">
    <property type="entry name" value="NPHP3_N"/>
    <property type="match status" value="1"/>
</dbReference>
<dbReference type="Gene3D" id="2.130.10.10">
    <property type="entry name" value="YVTN repeat-like/Quinoprotein amine dehydrogenase"/>
    <property type="match status" value="4"/>
</dbReference>
<sequence>MILFNIEEDVQELVRISRRAEQRSLNADDQHWLKTLNATDPSLDKVRIEEAKGWLVRDSYSWVLDHVDFQTWKDSKDAQLLWIKGEPGKGKTMLLCGIIDELSRTAMHDTNIAYFFCQADRSYLDNATAVLRGLINMLGRQQPSLITHIRDGFFEGENAWYALLRAFTNILEDQHLQSTYIIIDALDECKTDLSRLLHVIVEKSSVCPHVKWLVSSRNWPDIERDLRGTAQLQLRLELNASTLSSAVEIFVQHRVKALADKHDYGPDMQNDVQHYLVSRASGTFLWVALICDQLTKTRKWNVMKRLEYFPPGLNELYKRMLNQISRSDDAEICKSILGVVASVYRPITLDELASCMDLPEEVREDEGTLVEVIELCGSFLTLRGRTITLVHQSAKDFLIGDAVDEIFPDKQQESVHSSICFKSLQVIQTLRRDIYGLVAPGYAIDRVRQPDPDPLVAARYACVYWVDHLAKCSPRQLAQMNFQDNGPIGMFFCQDYLHWLEALSLLGSLTQGVASILKLENLLKATATANPELVSRVQDAKRFILYHKIAIENHPLQVYSSGLIFSPVQSITRCRFQTQVPDWVVVKPKMEESWSLCLQTLEGHSDDVTSVVFSHDSKLLASSSEDRTMKLWDPSTGKCLQTLEGHKDGVNSAAFSHDSKILASSSEDRTIKLWDTSSGNCLQTLHHKSRVFSARFSHDSKLLVSVVFTGELSLWDARSGHCLEVLCGRGCHNSFTFSHDSKLLAYASGSTTLNIFDTVEMRSFNILEGHGGRVHSVAFSHDSKLLASAAGDHTIKIWDTSTFKCLQTLEYFSGYKPHVIFSYDSKLLLLASNVLGAISIWDPATGQCLQTLDDHSGRTGSICFSTDSALLASGSKHTVRIWDSGTRQSSQNLETDDATVYTLVFSPDAMMLASRTSGSVKLWDTNSGQWLHTLGMTNGSVNILVFSRDSKLLAYYFQNTINLWDTSSGECRTTLDGHFSDVVSIAFSHDSGILASGSDYEEGKIKLWDTGTGRCLQTLEDRGFPVTSVAFSHDSKLLVSGSFFHIGLIVWDTSSGKRLQTLKGHRLGCIESLAFSSDSKLLASYAADHSISLWDTDTWQCLQVLDGQGISSIHFDISDPCLLLTNRGSIRVPLVVENESPQGVPVVPQFQALGVSLDGSWIKWCSENLLWLPPEYRPYVVTVAASQSAIAIGCRSGLVFILRIDAQKLLQYLAGD</sequence>
<feature type="repeat" description="WD" evidence="3">
    <location>
        <begin position="643"/>
        <end position="684"/>
    </location>
</feature>
<dbReference type="SUPFAM" id="SSF50978">
    <property type="entry name" value="WD40 repeat-like"/>
    <property type="match status" value="1"/>
</dbReference>
<dbReference type="Proteomes" id="UP000248961">
    <property type="component" value="Unassembled WGS sequence"/>
</dbReference>
<dbReference type="InterPro" id="IPR020472">
    <property type="entry name" value="WD40_PAC1"/>
</dbReference>
<keyword evidence="1 3" id="KW-0853">WD repeat</keyword>
<dbReference type="SUPFAM" id="SSF52540">
    <property type="entry name" value="P-loop containing nucleoside triphosphate hydrolases"/>
    <property type="match status" value="1"/>
</dbReference>
<dbReference type="SMART" id="SM00320">
    <property type="entry name" value="WD40"/>
    <property type="match status" value="12"/>
</dbReference>
<dbReference type="PROSITE" id="PS00678">
    <property type="entry name" value="WD_REPEATS_1"/>
    <property type="match status" value="2"/>
</dbReference>
<dbReference type="PROSITE" id="PS50294">
    <property type="entry name" value="WD_REPEATS_REGION"/>
    <property type="match status" value="3"/>
</dbReference>
<dbReference type="OrthoDB" id="674604at2759"/>
<dbReference type="InterPro" id="IPR019775">
    <property type="entry name" value="WD40_repeat_CS"/>
</dbReference>
<feature type="repeat" description="WD" evidence="3">
    <location>
        <begin position="767"/>
        <end position="808"/>
    </location>
</feature>
<dbReference type="PROSITE" id="PS50837">
    <property type="entry name" value="NACHT"/>
    <property type="match status" value="1"/>
</dbReference>
<dbReference type="RefSeq" id="XP_025556591.1">
    <property type="nucleotide sequence ID" value="XM_025693223.1"/>
</dbReference>
<gene>
    <name evidence="5" type="ORF">BO97DRAFT_380832</name>
</gene>
<evidence type="ECO:0000256" key="2">
    <source>
        <dbReference type="ARBA" id="ARBA00022737"/>
    </source>
</evidence>
<dbReference type="AlphaFoldDB" id="A0A395IB61"/>
<dbReference type="SUPFAM" id="SSF50998">
    <property type="entry name" value="Quinoprotein alcohol dehydrogenase-like"/>
    <property type="match status" value="1"/>
</dbReference>
<dbReference type="InterPro" id="IPR056884">
    <property type="entry name" value="NPHP3-like_N"/>
</dbReference>
<keyword evidence="2" id="KW-0677">Repeat</keyword>